<evidence type="ECO:0000313" key="4">
    <source>
        <dbReference type="Proteomes" id="UP001501237"/>
    </source>
</evidence>
<dbReference type="InterPro" id="IPR036291">
    <property type="entry name" value="NAD(P)-bd_dom_sf"/>
</dbReference>
<dbReference type="SUPFAM" id="SSF51735">
    <property type="entry name" value="NAD(P)-binding Rossmann-fold domains"/>
    <property type="match status" value="1"/>
</dbReference>
<dbReference type="Gene3D" id="3.40.50.720">
    <property type="entry name" value="NAD(P)-binding Rossmann-like Domain"/>
    <property type="match status" value="1"/>
</dbReference>
<accession>A0ABP6QIT9</accession>
<keyword evidence="4" id="KW-1185">Reference proteome</keyword>
<dbReference type="PRINTS" id="PR00081">
    <property type="entry name" value="GDHRDH"/>
</dbReference>
<gene>
    <name evidence="3" type="ORF">GCM10010468_62060</name>
</gene>
<evidence type="ECO:0000256" key="1">
    <source>
        <dbReference type="ARBA" id="ARBA00006484"/>
    </source>
</evidence>
<sequence>MTAHRSVIITGGGQGLGYETARAVAADPAWCVGLAGRNAARTAEAARRLSGETGGTVVPLALDLASLDDVRRFARDLPERPLPPVEALVCNAGVQCVNEIRYTGDGLEETFAVNHLAHLLLARLMLPALARPGRIIFVASDTHDPRRRTGMPAPVYADAHDLARPAETGPGPLHGRRRYTTSKLCNVLTAYELARRCGEGVTVNAFDPGMMPGSGLARDYGAVQRFAWNHLLPALTLLPLNIHSRRTSGRALARLVTDPALAATTGRYFEGTRERRSSEESYDRAKAAELWVTSAALTGLAG</sequence>
<name>A0ABP6QIT9_9ACTN</name>
<dbReference type="EMBL" id="BAAAUV010000021">
    <property type="protein sequence ID" value="GAA3231106.1"/>
    <property type="molecule type" value="Genomic_DNA"/>
</dbReference>
<proteinExistence type="inferred from homology"/>
<dbReference type="PANTHER" id="PTHR24320:SF152">
    <property type="entry name" value="SHORT-CHAIN DEHYDROGENASE_REDUCTASE FAMILY PROTEIN"/>
    <property type="match status" value="1"/>
</dbReference>
<comment type="similarity">
    <text evidence="1">Belongs to the short-chain dehydrogenases/reductases (SDR) family.</text>
</comment>
<organism evidence="3 4">
    <name type="scientific">Actinocorallia longicatena</name>
    <dbReference type="NCBI Taxonomy" id="111803"/>
    <lineage>
        <taxon>Bacteria</taxon>
        <taxon>Bacillati</taxon>
        <taxon>Actinomycetota</taxon>
        <taxon>Actinomycetes</taxon>
        <taxon>Streptosporangiales</taxon>
        <taxon>Thermomonosporaceae</taxon>
        <taxon>Actinocorallia</taxon>
    </lineage>
</organism>
<comment type="caution">
    <text evidence="3">The sequence shown here is derived from an EMBL/GenBank/DDBJ whole genome shotgun (WGS) entry which is preliminary data.</text>
</comment>
<keyword evidence="2" id="KW-0560">Oxidoreductase</keyword>
<dbReference type="Proteomes" id="UP001501237">
    <property type="component" value="Unassembled WGS sequence"/>
</dbReference>
<protein>
    <submittedName>
        <fullName evidence="3">Protochlorophyllide reductase</fullName>
    </submittedName>
</protein>
<evidence type="ECO:0000256" key="2">
    <source>
        <dbReference type="ARBA" id="ARBA00023002"/>
    </source>
</evidence>
<dbReference type="RefSeq" id="WP_344835412.1">
    <property type="nucleotide sequence ID" value="NZ_BAAAUV010000021.1"/>
</dbReference>
<evidence type="ECO:0000313" key="3">
    <source>
        <dbReference type="EMBL" id="GAA3231106.1"/>
    </source>
</evidence>
<dbReference type="PANTHER" id="PTHR24320">
    <property type="entry name" value="RETINOL DEHYDROGENASE"/>
    <property type="match status" value="1"/>
</dbReference>
<reference evidence="4" key="1">
    <citation type="journal article" date="2019" name="Int. J. Syst. Evol. Microbiol.">
        <title>The Global Catalogue of Microorganisms (GCM) 10K type strain sequencing project: providing services to taxonomists for standard genome sequencing and annotation.</title>
        <authorList>
            <consortium name="The Broad Institute Genomics Platform"/>
            <consortium name="The Broad Institute Genome Sequencing Center for Infectious Disease"/>
            <person name="Wu L."/>
            <person name="Ma J."/>
        </authorList>
    </citation>
    <scope>NUCLEOTIDE SEQUENCE [LARGE SCALE GENOMIC DNA]</scope>
    <source>
        <strain evidence="4">JCM 9377</strain>
    </source>
</reference>
<dbReference type="Pfam" id="PF00106">
    <property type="entry name" value="adh_short"/>
    <property type="match status" value="1"/>
</dbReference>
<dbReference type="InterPro" id="IPR002347">
    <property type="entry name" value="SDR_fam"/>
</dbReference>